<reference evidence="4 5" key="1">
    <citation type="submission" date="2023-07" db="EMBL/GenBank/DDBJ databases">
        <title>Genomic Encyclopedia of Type Strains, Phase IV (KMG-IV): sequencing the most valuable type-strain genomes for metagenomic binning, comparative biology and taxonomic classification.</title>
        <authorList>
            <person name="Goeker M."/>
        </authorList>
    </citation>
    <scope>NUCLEOTIDE SEQUENCE [LARGE SCALE GENOMIC DNA]</scope>
    <source>
        <strain evidence="4 5">DSM 15049</strain>
    </source>
</reference>
<dbReference type="InterPro" id="IPR038718">
    <property type="entry name" value="SNF2-like_sf"/>
</dbReference>
<organism evidence="4 5">
    <name type="scientific">Paraclostridium ghonii</name>
    <dbReference type="NCBI Taxonomy" id="29358"/>
    <lineage>
        <taxon>Bacteria</taxon>
        <taxon>Bacillati</taxon>
        <taxon>Bacillota</taxon>
        <taxon>Clostridia</taxon>
        <taxon>Peptostreptococcales</taxon>
        <taxon>Peptostreptococcaceae</taxon>
        <taxon>Paraclostridium</taxon>
    </lineage>
</organism>
<gene>
    <name evidence="4" type="ORF">QOZ92_000587</name>
</gene>
<dbReference type="SMART" id="SM00490">
    <property type="entry name" value="HELICc"/>
    <property type="match status" value="1"/>
</dbReference>
<keyword evidence="5" id="KW-1185">Reference proteome</keyword>
<dbReference type="CDD" id="cd18793">
    <property type="entry name" value="SF2_C_SNF"/>
    <property type="match status" value="1"/>
</dbReference>
<dbReference type="Pfam" id="PF00176">
    <property type="entry name" value="SNF2-rel_dom"/>
    <property type="match status" value="1"/>
</dbReference>
<evidence type="ECO:0000259" key="3">
    <source>
        <dbReference type="PROSITE" id="PS51194"/>
    </source>
</evidence>
<evidence type="ECO:0000313" key="4">
    <source>
        <dbReference type="EMBL" id="MDQ0555474.1"/>
    </source>
</evidence>
<dbReference type="Gene3D" id="3.40.50.10810">
    <property type="entry name" value="Tandem AAA-ATPase domain"/>
    <property type="match status" value="1"/>
</dbReference>
<feature type="domain" description="Helicase ATP-binding" evidence="2">
    <location>
        <begin position="373"/>
        <end position="545"/>
    </location>
</feature>
<dbReference type="InterPro" id="IPR014001">
    <property type="entry name" value="Helicase_ATP-bd"/>
</dbReference>
<dbReference type="PROSITE" id="PS51194">
    <property type="entry name" value="HELICASE_CTER"/>
    <property type="match status" value="1"/>
</dbReference>
<dbReference type="InterPro" id="IPR027417">
    <property type="entry name" value="P-loop_NTPase"/>
</dbReference>
<accession>A0ABU0MXJ0</accession>
<feature type="domain" description="Helicase C-terminal" evidence="3">
    <location>
        <begin position="686"/>
        <end position="851"/>
    </location>
</feature>
<dbReference type="Pfam" id="PF00271">
    <property type="entry name" value="Helicase_C"/>
    <property type="match status" value="1"/>
</dbReference>
<evidence type="ECO:0000256" key="1">
    <source>
        <dbReference type="ARBA" id="ARBA00022801"/>
    </source>
</evidence>
<dbReference type="GO" id="GO:0004386">
    <property type="term" value="F:helicase activity"/>
    <property type="evidence" value="ECO:0007669"/>
    <property type="project" value="UniProtKB-KW"/>
</dbReference>
<dbReference type="InterPro" id="IPR025202">
    <property type="entry name" value="PLD-like_dom"/>
</dbReference>
<keyword evidence="4" id="KW-0347">Helicase</keyword>
<dbReference type="InterPro" id="IPR050496">
    <property type="entry name" value="SNF2_RAD54_helicase_repair"/>
</dbReference>
<dbReference type="Pfam" id="PF13091">
    <property type="entry name" value="PLDc_2"/>
    <property type="match status" value="1"/>
</dbReference>
<dbReference type="InterPro" id="IPR000330">
    <property type="entry name" value="SNF2_N"/>
</dbReference>
<protein>
    <submittedName>
        <fullName evidence="4">SNF2 family DNA or RNA helicase</fullName>
    </submittedName>
</protein>
<name>A0ABU0MXJ0_9FIRM</name>
<evidence type="ECO:0000313" key="5">
    <source>
        <dbReference type="Proteomes" id="UP001232584"/>
    </source>
</evidence>
<dbReference type="SUPFAM" id="SSF52540">
    <property type="entry name" value="P-loop containing nucleoside triphosphate hydrolases"/>
    <property type="match status" value="2"/>
</dbReference>
<comment type="caution">
    <text evidence="4">The sequence shown here is derived from an EMBL/GenBank/DDBJ whole genome shotgun (WGS) entry which is preliminary data.</text>
</comment>
<keyword evidence="1" id="KW-0378">Hydrolase</keyword>
<dbReference type="EMBL" id="JAUSWG010000002">
    <property type="protein sequence ID" value="MDQ0555474.1"/>
    <property type="molecule type" value="Genomic_DNA"/>
</dbReference>
<dbReference type="Proteomes" id="UP001232584">
    <property type="component" value="Unassembled WGS sequence"/>
</dbReference>
<dbReference type="CDD" id="cd09179">
    <property type="entry name" value="PLDc_N_DEXD_a"/>
    <property type="match status" value="1"/>
</dbReference>
<dbReference type="PANTHER" id="PTHR45629:SF7">
    <property type="entry name" value="DNA EXCISION REPAIR PROTEIN ERCC-6-RELATED"/>
    <property type="match status" value="1"/>
</dbReference>
<dbReference type="PROSITE" id="PS51192">
    <property type="entry name" value="HELICASE_ATP_BIND_1"/>
    <property type="match status" value="1"/>
</dbReference>
<sequence length="859" mass="101021">MFRNLPLSPIYLSYDNDIVEEFYNPIFKSAVKFDRISAYFSAKSLAKYSSGLEYFARNGYKYRLIISENISEQDYKMIKQGYRLKENVKADMLARLKQELSLEEEKNISNLAYLISIGVVDIKIAFIKNGIFHDKCGIFYDENDNIVCFRGSNNETAAAIDSNYEVFTVTCSWLLDTHGFYKKIITKSRLEFDKLWNKEHKDIIVLEAEEVIMNEILKYNKNEIVVEEILLQEDCIILDYTNRLILRLNTENHKWITEGTFFKLRLKRYIDYINGNCMFFKDTLSYIEYNKIHKMIKDKATSLGVKYFASNRLLDYIESRNIYIDKRAKLGVEIKRQDEKLQSKFEEYKKMVNENMTRKLREKQMWDSFFMFAMTKSGNFSVPGSGKTSSVLGVYAFLKAKELAKRIVMIGPKNAFGSWIDEFNVCFDGKEELKIFNIHNQNYKNSAEKRRALTFDSGNCNLFLFNYESLGTYEKEIIELIDDNTLLVFDEVHKVKRVDGETPGTYASHALEIAKNSRYTIVMTGTPIPNSYTDIYNMLHILYNDEYKEFFGFPIQTLKNPSEEELNIINDKIQPFFCRTRKEQLKVPKVNEDELIVVKSTSDEQKLFEIIIEKYKKNKLALFIRLLQMESNPKMLLKSLDSSDFQYVLDIEKDIDDIDFVDYSADFERLVNSIEITSKMSRCINLINDLVTQNKKVIIWCIFKDSIRNMQELLEKYGINTRCIYGDVELDDRLVIIDDFKNGEFDVLITNPHTLAESVSLHSICHDAVYFEYSYNLVHLLQSKDRIHRLGLPDGQYTQYYYMHNLFNYKNELFSIDEQIYNRLCNKEQIMLDAIDNNVLEDVTTSEEDLELIFMHLFS</sequence>
<keyword evidence="4" id="KW-0547">Nucleotide-binding</keyword>
<dbReference type="InterPro" id="IPR049730">
    <property type="entry name" value="SNF2/RAD54-like_C"/>
</dbReference>
<dbReference type="PANTHER" id="PTHR45629">
    <property type="entry name" value="SNF2/RAD54 FAMILY MEMBER"/>
    <property type="match status" value="1"/>
</dbReference>
<evidence type="ECO:0000259" key="2">
    <source>
        <dbReference type="PROSITE" id="PS51192"/>
    </source>
</evidence>
<proteinExistence type="predicted"/>
<dbReference type="Gene3D" id="3.30.870.10">
    <property type="entry name" value="Endonuclease Chain A"/>
    <property type="match status" value="1"/>
</dbReference>
<dbReference type="RefSeq" id="WP_307502733.1">
    <property type="nucleotide sequence ID" value="NZ_BAAACE010000029.1"/>
</dbReference>
<dbReference type="Gene3D" id="3.40.50.300">
    <property type="entry name" value="P-loop containing nucleotide triphosphate hydrolases"/>
    <property type="match status" value="1"/>
</dbReference>
<keyword evidence="4" id="KW-0067">ATP-binding</keyword>
<dbReference type="InterPro" id="IPR001650">
    <property type="entry name" value="Helicase_C-like"/>
</dbReference>